<comment type="caution">
    <text evidence="2">The sequence shown here is derived from an EMBL/GenBank/DDBJ whole genome shotgun (WGS) entry which is preliminary data.</text>
</comment>
<organism evidence="2 3">
    <name type="scientific">Paramecium octaurelia</name>
    <dbReference type="NCBI Taxonomy" id="43137"/>
    <lineage>
        <taxon>Eukaryota</taxon>
        <taxon>Sar</taxon>
        <taxon>Alveolata</taxon>
        <taxon>Ciliophora</taxon>
        <taxon>Intramacronucleata</taxon>
        <taxon>Oligohymenophorea</taxon>
        <taxon>Peniculida</taxon>
        <taxon>Parameciidae</taxon>
        <taxon>Paramecium</taxon>
    </lineage>
</organism>
<name>A0A8S1Y621_PAROT</name>
<gene>
    <name evidence="2" type="ORF">POCTA_138.1.T1440100</name>
</gene>
<evidence type="ECO:0000256" key="1">
    <source>
        <dbReference type="SAM" id="Coils"/>
    </source>
</evidence>
<sequence length="77" mass="9347">MYQRIETISTLQTIIKSTKEQIDQFQDEKQQLVKIFNNMSNKSLMTIQILKILHENSNRFRIEIYLIQINDYKIQLK</sequence>
<dbReference type="AlphaFoldDB" id="A0A8S1Y621"/>
<proteinExistence type="predicted"/>
<dbReference type="EMBL" id="CAJJDP010000145">
    <property type="protein sequence ID" value="CAD8208517.1"/>
    <property type="molecule type" value="Genomic_DNA"/>
</dbReference>
<evidence type="ECO:0000313" key="3">
    <source>
        <dbReference type="Proteomes" id="UP000683925"/>
    </source>
</evidence>
<keyword evidence="1" id="KW-0175">Coiled coil</keyword>
<dbReference type="Proteomes" id="UP000683925">
    <property type="component" value="Unassembled WGS sequence"/>
</dbReference>
<feature type="coiled-coil region" evidence="1">
    <location>
        <begin position="8"/>
        <end position="42"/>
    </location>
</feature>
<keyword evidence="3" id="KW-1185">Reference proteome</keyword>
<protein>
    <submittedName>
        <fullName evidence="2">Uncharacterized protein</fullName>
    </submittedName>
</protein>
<accession>A0A8S1Y621</accession>
<evidence type="ECO:0000313" key="2">
    <source>
        <dbReference type="EMBL" id="CAD8208517.1"/>
    </source>
</evidence>
<reference evidence="2" key="1">
    <citation type="submission" date="2021-01" db="EMBL/GenBank/DDBJ databases">
        <authorList>
            <consortium name="Genoscope - CEA"/>
            <person name="William W."/>
        </authorList>
    </citation>
    <scope>NUCLEOTIDE SEQUENCE</scope>
</reference>